<evidence type="ECO:0000313" key="3">
    <source>
        <dbReference type="Proteomes" id="UP000825002"/>
    </source>
</evidence>
<keyword evidence="1" id="KW-0472">Membrane</keyword>
<protein>
    <recommendedName>
        <fullName evidence="4">ATP synthase F0 subunit 8</fullName>
    </recommendedName>
</protein>
<gene>
    <name evidence="2" type="ORF">GZH46_02244</name>
</gene>
<evidence type="ECO:0008006" key="4">
    <source>
        <dbReference type="Google" id="ProtNLM"/>
    </source>
</evidence>
<keyword evidence="3" id="KW-1185">Reference proteome</keyword>
<feature type="transmembrane region" description="Helical" evidence="1">
    <location>
        <begin position="12"/>
        <end position="30"/>
    </location>
</feature>
<reference evidence="2 3" key="1">
    <citation type="submission" date="2020-10" db="EMBL/GenBank/DDBJ databases">
        <authorList>
            <person name="Klimov P.B."/>
            <person name="Dyachkov S.M."/>
            <person name="Chetverikov P.E."/>
        </authorList>
    </citation>
    <scope>NUCLEOTIDE SEQUENCE [LARGE SCALE GENOMIC DNA]</scope>
    <source>
        <strain evidence="2">BMOC 18-1129-001#AD2665</strain>
        <tissue evidence="2">Entire mites</tissue>
    </source>
</reference>
<keyword evidence="1" id="KW-1133">Transmembrane helix</keyword>
<dbReference type="EMBL" id="JAIFTH010000581">
    <property type="protein sequence ID" value="KAG9509247.1"/>
    <property type="molecule type" value="Genomic_DNA"/>
</dbReference>
<dbReference type="Proteomes" id="UP000825002">
    <property type="component" value="Unassembled WGS sequence"/>
</dbReference>
<feature type="non-terminal residue" evidence="2">
    <location>
        <position position="72"/>
    </location>
</feature>
<comment type="caution">
    <text evidence="2">The sequence shown here is derived from an EMBL/GenBank/DDBJ whole genome shotgun (WGS) entry which is preliminary data.</text>
</comment>
<keyword evidence="1" id="KW-0812">Transmembrane</keyword>
<name>A0ABQ7S786_9ACAR</name>
<organism evidence="2 3">
    <name type="scientific">Fragariocoptes setiger</name>
    <dbReference type="NCBI Taxonomy" id="1670756"/>
    <lineage>
        <taxon>Eukaryota</taxon>
        <taxon>Metazoa</taxon>
        <taxon>Ecdysozoa</taxon>
        <taxon>Arthropoda</taxon>
        <taxon>Chelicerata</taxon>
        <taxon>Arachnida</taxon>
        <taxon>Acari</taxon>
        <taxon>Acariformes</taxon>
        <taxon>Trombidiformes</taxon>
        <taxon>Prostigmata</taxon>
        <taxon>Eupodina</taxon>
        <taxon>Eriophyoidea</taxon>
        <taxon>Phytoptidae</taxon>
        <taxon>Fragariocoptes</taxon>
    </lineage>
</organism>
<proteinExistence type="predicted"/>
<evidence type="ECO:0000256" key="1">
    <source>
        <dbReference type="SAM" id="Phobius"/>
    </source>
</evidence>
<sequence length="72" mass="8413">MPNSITDLLLRGFLIVACIVYLRITIIAIIKFRAAIPSAAIELVKQSWIDLKFILWNDWTNQFIFTLTQFNR</sequence>
<evidence type="ECO:0000313" key="2">
    <source>
        <dbReference type="EMBL" id="KAG9509247.1"/>
    </source>
</evidence>
<accession>A0ABQ7S786</accession>